<feature type="compositionally biased region" description="Low complexity" evidence="3">
    <location>
        <begin position="830"/>
        <end position="840"/>
    </location>
</feature>
<evidence type="ECO:0000313" key="5">
    <source>
        <dbReference type="EMBL" id="GJE97465.1"/>
    </source>
</evidence>
<dbReference type="Gene3D" id="3.30.70.330">
    <property type="match status" value="2"/>
</dbReference>
<feature type="compositionally biased region" description="Polar residues" evidence="3">
    <location>
        <begin position="605"/>
        <end position="618"/>
    </location>
</feature>
<feature type="region of interest" description="Disordered" evidence="3">
    <location>
        <begin position="485"/>
        <end position="539"/>
    </location>
</feature>
<dbReference type="AlphaFoldDB" id="A0A9P3LJK3"/>
<dbReference type="InterPro" id="IPR035979">
    <property type="entry name" value="RBD_domain_sf"/>
</dbReference>
<comment type="caution">
    <text evidence="5">The sequence shown here is derived from an EMBL/GenBank/DDBJ whole genome shotgun (WGS) entry which is preliminary data.</text>
</comment>
<sequence length="981" mass="102830">MALPSNSFDHSIRNSPLPTLPTSPLSTSGTPSNASMQQPKPTADEIDAVIQAATSASAHATYPGMRPPRDTRTQLFVGNLPYRVRWQDLKDLFRRAGTVLRADVSLAPDNRSRGYGTVLLATAEDAGRAIDMFNGFVWQTRTLEVRHDKMGVTPIGEDFHSPAVGHAAGLGLGGTMGFGGGTASGTSSGTGTPFPQLQTNLPGALSRLPSTTVSSPTLFSTPAEELTTLNTNLSNHIGLGKLGSPANHSPRGAASPLSVHSPLLAQLSGNHAGASLLTAQHSGSPAGAGGERSRNLFVGNLPFHIQWQDLKDLFRQAGTILRADVALGPDGRSRGFGTVSFATETDADRAVRMFNGYEFNGRQLKVHFDKFAAPSMTAFPTVHPFSVPQSPHLQGGFSSIHQSSPLGQLNLAQQVLLQQHNQSRQQYDRFVPGHTQDSSLSSTPLGLQRSLTDTQTFRFFHSQDEPNAAFSALNAGLEAPGALNRAKSDTVQQSLHHHTSLDPTSLSRTLPDYTTESQEEQPLHISLPPHRPSYPFDFSPRLPYDPYTVGREQTSDAERYQSAFDMSAMSSGDHIDVNSILYASGDYPDASGPRPSTSPSPAPVSQPQKTHAHSQSESFALMGPSAQPSASQTRTTSPVMTSPTSTQSSSLQTHPAHPGPIALPPPPPVGAFPVPPPHTLSPYHPPVSPYGPPMHHPGMMMGMMGMPTPHGLPPITPSMPPFTFLPQPSPGPAPSDPTQNPSTTNNNESHPQGPGSFVAHLHHAHGGMLSPYTPFSPGVAMSPGAFWGHPGSGANPYINAAVGAPVHSGYFPPVPARGQPTEEYFPLLPPSSSATASRPSGLANEIQIDQSSAGGSTDDQAALLSTGVSPSSAPASDGHSTATTTTGTEISPRPPTPSSRGTSWNADSNGASPDLVDDMCALAIAQGGAEKPRPQSTGAHDAHAPSREAKQPFVRSESDPLQGGAAAVDGAVNAHAAPVAS</sequence>
<feature type="compositionally biased region" description="Polar residues" evidence="3">
    <location>
        <begin position="738"/>
        <end position="750"/>
    </location>
</feature>
<dbReference type="SUPFAM" id="SSF54928">
    <property type="entry name" value="RNA-binding domain, RBD"/>
    <property type="match status" value="2"/>
</dbReference>
<feature type="region of interest" description="Disordered" evidence="3">
    <location>
        <begin position="586"/>
        <end position="675"/>
    </location>
</feature>
<dbReference type="GO" id="GO:0005634">
    <property type="term" value="C:nucleus"/>
    <property type="evidence" value="ECO:0007669"/>
    <property type="project" value="TreeGrafter"/>
</dbReference>
<feature type="compositionally biased region" description="Pro residues" evidence="3">
    <location>
        <begin position="711"/>
        <end position="720"/>
    </location>
</feature>
<feature type="compositionally biased region" description="Low complexity" evidence="3">
    <location>
        <begin position="963"/>
        <end position="981"/>
    </location>
</feature>
<name>A0A9P3LJK3_9APHY</name>
<feature type="compositionally biased region" description="Polar residues" evidence="3">
    <location>
        <begin position="847"/>
        <end position="859"/>
    </location>
</feature>
<dbReference type="InterPro" id="IPR050374">
    <property type="entry name" value="RRT5_SRSF_SR"/>
</dbReference>
<reference evidence="5 6" key="1">
    <citation type="submission" date="2021-08" db="EMBL/GenBank/DDBJ databases">
        <title>Draft Genome Sequence of Phanerochaete sordida strain YK-624.</title>
        <authorList>
            <person name="Mori T."/>
            <person name="Dohra H."/>
            <person name="Suzuki T."/>
            <person name="Kawagishi H."/>
            <person name="Hirai H."/>
        </authorList>
    </citation>
    <scope>NUCLEOTIDE SEQUENCE [LARGE SCALE GENOMIC DNA]</scope>
    <source>
        <strain evidence="5 6">YK-624</strain>
    </source>
</reference>
<feature type="compositionally biased region" description="Low complexity" evidence="3">
    <location>
        <begin position="15"/>
        <end position="32"/>
    </location>
</feature>
<evidence type="ECO:0000256" key="1">
    <source>
        <dbReference type="ARBA" id="ARBA00022884"/>
    </source>
</evidence>
<evidence type="ECO:0000313" key="6">
    <source>
        <dbReference type="Proteomes" id="UP000703269"/>
    </source>
</evidence>
<dbReference type="PANTHER" id="PTHR23003:SF64">
    <property type="entry name" value="RRM DOMAIN-CONTAINING PROTEIN"/>
    <property type="match status" value="1"/>
</dbReference>
<feature type="region of interest" description="Disordered" evidence="3">
    <location>
        <begin position="1"/>
        <end position="42"/>
    </location>
</feature>
<keyword evidence="6" id="KW-1185">Reference proteome</keyword>
<feature type="domain" description="RRM" evidence="4">
    <location>
        <begin position="294"/>
        <end position="371"/>
    </location>
</feature>
<dbReference type="EMBL" id="BPQB01000072">
    <property type="protein sequence ID" value="GJE97465.1"/>
    <property type="molecule type" value="Genomic_DNA"/>
</dbReference>
<feature type="compositionally biased region" description="Basic and acidic residues" evidence="3">
    <location>
        <begin position="940"/>
        <end position="950"/>
    </location>
</feature>
<dbReference type="GO" id="GO:1990904">
    <property type="term" value="C:ribonucleoprotein complex"/>
    <property type="evidence" value="ECO:0007669"/>
    <property type="project" value="TreeGrafter"/>
</dbReference>
<evidence type="ECO:0000259" key="4">
    <source>
        <dbReference type="PROSITE" id="PS50102"/>
    </source>
</evidence>
<protein>
    <submittedName>
        <fullName evidence="5">RNA-binding domain-containing protein</fullName>
    </submittedName>
</protein>
<accession>A0A9P3LJK3</accession>
<feature type="compositionally biased region" description="Polar residues" evidence="3">
    <location>
        <begin position="866"/>
        <end position="880"/>
    </location>
</feature>
<dbReference type="Pfam" id="PF00076">
    <property type="entry name" value="RRM_1"/>
    <property type="match status" value="2"/>
</dbReference>
<feature type="compositionally biased region" description="Low complexity" evidence="3">
    <location>
        <begin position="633"/>
        <end position="656"/>
    </location>
</feature>
<organism evidence="5 6">
    <name type="scientific">Phanerochaete sordida</name>
    <dbReference type="NCBI Taxonomy" id="48140"/>
    <lineage>
        <taxon>Eukaryota</taxon>
        <taxon>Fungi</taxon>
        <taxon>Dikarya</taxon>
        <taxon>Basidiomycota</taxon>
        <taxon>Agaricomycotina</taxon>
        <taxon>Agaricomycetes</taxon>
        <taxon>Polyporales</taxon>
        <taxon>Phanerochaetaceae</taxon>
        <taxon>Phanerochaete</taxon>
    </lineage>
</organism>
<evidence type="ECO:0000256" key="2">
    <source>
        <dbReference type="PROSITE-ProRule" id="PRU00176"/>
    </source>
</evidence>
<evidence type="ECO:0000256" key="3">
    <source>
        <dbReference type="SAM" id="MobiDB-lite"/>
    </source>
</evidence>
<dbReference type="GO" id="GO:0005737">
    <property type="term" value="C:cytoplasm"/>
    <property type="evidence" value="ECO:0007669"/>
    <property type="project" value="TreeGrafter"/>
</dbReference>
<gene>
    <name evidence="5" type="ORF">PsYK624_136860</name>
</gene>
<feature type="compositionally biased region" description="Pro residues" evidence="3">
    <location>
        <begin position="657"/>
        <end position="675"/>
    </location>
</feature>
<feature type="compositionally biased region" description="Polar residues" evidence="3">
    <location>
        <begin position="501"/>
        <end position="516"/>
    </location>
</feature>
<dbReference type="InterPro" id="IPR000504">
    <property type="entry name" value="RRM_dom"/>
</dbReference>
<dbReference type="GO" id="GO:0003729">
    <property type="term" value="F:mRNA binding"/>
    <property type="evidence" value="ECO:0007669"/>
    <property type="project" value="TreeGrafter"/>
</dbReference>
<dbReference type="SMART" id="SM00360">
    <property type="entry name" value="RRM"/>
    <property type="match status" value="2"/>
</dbReference>
<keyword evidence="1 2" id="KW-0694">RNA-binding</keyword>
<dbReference type="PANTHER" id="PTHR23003">
    <property type="entry name" value="RNA RECOGNITION MOTIF RRM DOMAIN CONTAINING PROTEIN"/>
    <property type="match status" value="1"/>
</dbReference>
<feature type="region of interest" description="Disordered" evidence="3">
    <location>
        <begin position="711"/>
        <end position="755"/>
    </location>
</feature>
<dbReference type="InterPro" id="IPR012677">
    <property type="entry name" value="Nucleotide-bd_a/b_plait_sf"/>
</dbReference>
<dbReference type="OrthoDB" id="1049195at2759"/>
<feature type="domain" description="RRM" evidence="4">
    <location>
        <begin position="73"/>
        <end position="150"/>
    </location>
</feature>
<dbReference type="Proteomes" id="UP000703269">
    <property type="component" value="Unassembled WGS sequence"/>
</dbReference>
<proteinExistence type="predicted"/>
<dbReference type="PROSITE" id="PS50102">
    <property type="entry name" value="RRM"/>
    <property type="match status" value="2"/>
</dbReference>
<dbReference type="FunFam" id="3.30.70.330:FF:000145">
    <property type="entry name" value="Putative RNP domain-containing protein"/>
    <property type="match status" value="2"/>
</dbReference>
<feature type="region of interest" description="Disordered" evidence="3">
    <location>
        <begin position="821"/>
        <end position="981"/>
    </location>
</feature>